<dbReference type="Proteomes" id="UP001056384">
    <property type="component" value="Chromosome 3"/>
</dbReference>
<evidence type="ECO:0000256" key="2">
    <source>
        <dbReference type="ARBA" id="ARBA00023002"/>
    </source>
</evidence>
<dbReference type="Pfam" id="PF00106">
    <property type="entry name" value="adh_short"/>
    <property type="match status" value="1"/>
</dbReference>
<dbReference type="GO" id="GO:0016491">
    <property type="term" value="F:oxidoreductase activity"/>
    <property type="evidence" value="ECO:0007669"/>
    <property type="project" value="UniProtKB-KW"/>
</dbReference>
<dbReference type="CDD" id="cd05233">
    <property type="entry name" value="SDR_c"/>
    <property type="match status" value="1"/>
</dbReference>
<organism evidence="3 4">
    <name type="scientific">Septoria linicola</name>
    <dbReference type="NCBI Taxonomy" id="215465"/>
    <lineage>
        <taxon>Eukaryota</taxon>
        <taxon>Fungi</taxon>
        <taxon>Dikarya</taxon>
        <taxon>Ascomycota</taxon>
        <taxon>Pezizomycotina</taxon>
        <taxon>Dothideomycetes</taxon>
        <taxon>Dothideomycetidae</taxon>
        <taxon>Mycosphaerellales</taxon>
        <taxon>Mycosphaerellaceae</taxon>
        <taxon>Septoria</taxon>
    </lineage>
</organism>
<dbReference type="GO" id="GO:0016020">
    <property type="term" value="C:membrane"/>
    <property type="evidence" value="ECO:0007669"/>
    <property type="project" value="TreeGrafter"/>
</dbReference>
<dbReference type="InterPro" id="IPR002347">
    <property type="entry name" value="SDR_fam"/>
</dbReference>
<protein>
    <submittedName>
        <fullName evidence="3">Short-chain dehydrogenase/reductase SDR, NAD(P)-binding domain superfamily</fullName>
    </submittedName>
</protein>
<keyword evidence="4" id="KW-1185">Reference proteome</keyword>
<keyword evidence="2" id="KW-0560">Oxidoreductase</keyword>
<proteinExistence type="inferred from homology"/>
<dbReference type="InterPro" id="IPR036291">
    <property type="entry name" value="NAD(P)-bd_dom_sf"/>
</dbReference>
<dbReference type="PRINTS" id="PR00081">
    <property type="entry name" value="GDHRDH"/>
</dbReference>
<dbReference type="SUPFAM" id="SSF51735">
    <property type="entry name" value="NAD(P)-binding Rossmann-fold domains"/>
    <property type="match status" value="1"/>
</dbReference>
<comment type="similarity">
    <text evidence="1">Belongs to the short-chain dehydrogenases/reductases (SDR) family.</text>
</comment>
<sequence length="299" mass="32810">MSQKPGAKLQSSGTDFTPTIHHDTYGYINPEQFSLQGRAVFITGASKGVGRATAIAYAKAGASYIAVAARSGLDTLATKMLDAAVRVGKSAPNVLQLSVDVTSEESVGHAAKQAEQAFGRLDILINNAGYLENFVPITESDPKDWWRVNIKGVYLVTRALLPLMLKTENGQKIVLNVSSIGAHFIMPGASGYQSGKLALLRLGEFLNADYKEHDLLSLSVHPGSIPTELAKQMPEEVHKFLIDAPELAADTMIWLTAERRDWLRGRYVSCNWDLKELLDKREQIVKDDLLKVRMDVGML</sequence>
<reference evidence="3" key="1">
    <citation type="submission" date="2022-06" db="EMBL/GenBank/DDBJ databases">
        <title>Complete genome sequences of two strains of the flax pathogen Septoria linicola.</title>
        <authorList>
            <person name="Lapalu N."/>
            <person name="Simon A."/>
            <person name="Demenou B."/>
            <person name="Paumier D."/>
            <person name="Guillot M.-P."/>
            <person name="Gout L."/>
            <person name="Valade R."/>
        </authorList>
    </citation>
    <scope>NUCLEOTIDE SEQUENCE</scope>
    <source>
        <strain evidence="3">SE15195</strain>
    </source>
</reference>
<dbReference type="EMBL" id="CP099420">
    <property type="protein sequence ID" value="USW50719.1"/>
    <property type="molecule type" value="Genomic_DNA"/>
</dbReference>
<dbReference type="OrthoDB" id="1933717at2759"/>
<gene>
    <name evidence="3" type="ORF">Slin15195_G040380</name>
</gene>
<dbReference type="PANTHER" id="PTHR44196">
    <property type="entry name" value="DEHYDROGENASE/REDUCTASE SDR FAMILY MEMBER 7B"/>
    <property type="match status" value="1"/>
</dbReference>
<evidence type="ECO:0000313" key="3">
    <source>
        <dbReference type="EMBL" id="USW50719.1"/>
    </source>
</evidence>
<dbReference type="Gene3D" id="3.40.50.720">
    <property type="entry name" value="NAD(P)-binding Rossmann-like Domain"/>
    <property type="match status" value="1"/>
</dbReference>
<evidence type="ECO:0000256" key="1">
    <source>
        <dbReference type="ARBA" id="ARBA00006484"/>
    </source>
</evidence>
<name>A0A9Q9AJY3_9PEZI</name>
<evidence type="ECO:0000313" key="4">
    <source>
        <dbReference type="Proteomes" id="UP001056384"/>
    </source>
</evidence>
<dbReference type="PANTHER" id="PTHR44196:SF1">
    <property type="entry name" value="DEHYDROGENASE_REDUCTASE SDR FAMILY MEMBER 7B"/>
    <property type="match status" value="1"/>
</dbReference>
<dbReference type="AlphaFoldDB" id="A0A9Q9AJY3"/>
<accession>A0A9Q9AJY3</accession>